<proteinExistence type="predicted"/>
<evidence type="ECO:0008006" key="5">
    <source>
        <dbReference type="Google" id="ProtNLM"/>
    </source>
</evidence>
<feature type="chain" id="PRO_5034331084" description="Wax synthase domain-containing protein" evidence="2">
    <location>
        <begin position="27"/>
        <end position="341"/>
    </location>
</feature>
<dbReference type="EMBL" id="BLKC01000024">
    <property type="protein sequence ID" value="GFF34916.1"/>
    <property type="molecule type" value="Genomic_DNA"/>
</dbReference>
<keyword evidence="2" id="KW-0732">Signal</keyword>
<reference evidence="3 4" key="1">
    <citation type="submission" date="2020-01" db="EMBL/GenBank/DDBJ databases">
        <title>Draft genome sequence of Aspergillus udagawae IFM 46972.</title>
        <authorList>
            <person name="Takahashi H."/>
            <person name="Yaguchi T."/>
        </authorList>
    </citation>
    <scope>NUCLEOTIDE SEQUENCE [LARGE SCALE GENOMIC DNA]</scope>
    <source>
        <strain evidence="3 4">IFM 46972</strain>
    </source>
</reference>
<comment type="caution">
    <text evidence="3">The sequence shown here is derived from an EMBL/GenBank/DDBJ whole genome shotgun (WGS) entry which is preliminary data.</text>
</comment>
<dbReference type="AlphaFoldDB" id="A0A8H3NJG6"/>
<keyword evidence="1" id="KW-0472">Membrane</keyword>
<evidence type="ECO:0000256" key="2">
    <source>
        <dbReference type="SAM" id="SignalP"/>
    </source>
</evidence>
<keyword evidence="1" id="KW-0812">Transmembrane</keyword>
<protein>
    <recommendedName>
        <fullName evidence="5">Wax synthase domain-containing protein</fullName>
    </recommendedName>
</protein>
<organism evidence="3 4">
    <name type="scientific">Aspergillus udagawae</name>
    <dbReference type="NCBI Taxonomy" id="91492"/>
    <lineage>
        <taxon>Eukaryota</taxon>
        <taxon>Fungi</taxon>
        <taxon>Dikarya</taxon>
        <taxon>Ascomycota</taxon>
        <taxon>Pezizomycotina</taxon>
        <taxon>Eurotiomycetes</taxon>
        <taxon>Eurotiomycetidae</taxon>
        <taxon>Eurotiales</taxon>
        <taxon>Aspergillaceae</taxon>
        <taxon>Aspergillus</taxon>
        <taxon>Aspergillus subgen. Fumigati</taxon>
    </lineage>
</organism>
<feature type="transmembrane region" description="Helical" evidence="1">
    <location>
        <begin position="46"/>
        <end position="68"/>
    </location>
</feature>
<evidence type="ECO:0000313" key="3">
    <source>
        <dbReference type="EMBL" id="GFF34916.1"/>
    </source>
</evidence>
<gene>
    <name evidence="3" type="ORF">IFM46972_04395</name>
</gene>
<keyword evidence="1" id="KW-1133">Transmembrane helix</keyword>
<name>A0A8H3NJG6_9EURO</name>
<dbReference type="Proteomes" id="UP000465221">
    <property type="component" value="Unassembled WGS sequence"/>
</dbReference>
<accession>A0A8H3NJG6</accession>
<feature type="signal peptide" evidence="2">
    <location>
        <begin position="1"/>
        <end position="26"/>
    </location>
</feature>
<evidence type="ECO:0000256" key="1">
    <source>
        <dbReference type="SAM" id="Phobius"/>
    </source>
</evidence>
<sequence>MAYTPRLNFLLSLFRVLLNTFTHSSGDDPLLARAHRLLQEEPAQAKTLACLIPVIVGIILSLLIRYVIGHVVMSILILETAETQTDSHETGGEKRIPSCRRLIRTLSSLYSKGGLRLLLSGFGAACSYWAAHSSLTKLLSSLVLRHRSLQPFAYVVSSVLLAENHFFWSTRTILPQDQINQVSRRRDWRRWKSLIIPALVYAATETCMSHIPAIIEDFSGTPHENVTFARKSNIILSDISVSVLMLALHLVLLLPSYIALISVEASVLPQACETIIPSSSRQRGARVRELFPTADLPLQTQKAWQMIGVGRVLWCLELHGKMSLCLVCIAAIVHSLLYYLF</sequence>
<feature type="transmembrane region" description="Helical" evidence="1">
    <location>
        <begin position="322"/>
        <end position="340"/>
    </location>
</feature>
<feature type="transmembrane region" description="Helical" evidence="1">
    <location>
        <begin position="235"/>
        <end position="260"/>
    </location>
</feature>
<evidence type="ECO:0000313" key="4">
    <source>
        <dbReference type="Proteomes" id="UP000465221"/>
    </source>
</evidence>